<gene>
    <name evidence="3" type="ORF">B0A89_11570</name>
</gene>
<dbReference type="GO" id="GO:0006751">
    <property type="term" value="P:glutathione catabolic process"/>
    <property type="evidence" value="ECO:0007669"/>
    <property type="project" value="InterPro"/>
</dbReference>
<dbReference type="KEGG" id="pcon:B0A89_11570"/>
<evidence type="ECO:0000256" key="1">
    <source>
        <dbReference type="ARBA" id="ARBA00012344"/>
    </source>
</evidence>
<evidence type="ECO:0000256" key="2">
    <source>
        <dbReference type="ARBA" id="ARBA00023239"/>
    </source>
</evidence>
<sequence>MFDTALSLTADHVARATRETDGPRHDPNWRLLDDDDLRQLSAALLQGRPRPVPIFAYGSLIWNPGFAVQASRRATAHGWHRDFSILLNHFRGTPEQPGLMLALAEGGSCEGLVLDMAEGTEAEAMIEVLRRELVAQELARNACWITVETEQGTQEALTFYAPPVATTAAGLSIEGQAALLARANGPAGSGADYLHRTVQALQDHGLRDGYMWELQRLVADEIDRLYPAGG</sequence>
<accession>A0A1W6CZ77</accession>
<dbReference type="OrthoDB" id="9795692at2"/>
<name>A0A1W6CZ77_9RHOB</name>
<evidence type="ECO:0000313" key="4">
    <source>
        <dbReference type="Proteomes" id="UP000193017"/>
    </source>
</evidence>
<dbReference type="GO" id="GO:0005737">
    <property type="term" value="C:cytoplasm"/>
    <property type="evidence" value="ECO:0007669"/>
    <property type="project" value="TreeGrafter"/>
</dbReference>
<proteinExistence type="predicted"/>
<dbReference type="SUPFAM" id="SSF110857">
    <property type="entry name" value="Gamma-glutamyl cyclotransferase-like"/>
    <property type="match status" value="1"/>
</dbReference>
<dbReference type="PANTHER" id="PTHR12192">
    <property type="entry name" value="CATION TRANSPORT PROTEIN CHAC-RELATED"/>
    <property type="match status" value="1"/>
</dbReference>
<dbReference type="EMBL" id="CP020612">
    <property type="protein sequence ID" value="ARJ70168.1"/>
    <property type="molecule type" value="Genomic_DNA"/>
</dbReference>
<protein>
    <recommendedName>
        <fullName evidence="1">glutathione-specific gamma-glutamylcyclotransferase</fullName>
        <ecNumber evidence="1">4.3.2.7</ecNumber>
    </recommendedName>
</protein>
<dbReference type="InterPro" id="IPR013024">
    <property type="entry name" value="GGCT-like"/>
</dbReference>
<dbReference type="GO" id="GO:0061928">
    <property type="term" value="F:glutathione specific gamma-glutamylcyclotransferase activity"/>
    <property type="evidence" value="ECO:0007669"/>
    <property type="project" value="UniProtKB-EC"/>
</dbReference>
<evidence type="ECO:0000313" key="3">
    <source>
        <dbReference type="EMBL" id="ARJ70168.1"/>
    </source>
</evidence>
<keyword evidence="4" id="KW-1185">Reference proteome</keyword>
<dbReference type="Gene3D" id="3.10.490.10">
    <property type="entry name" value="Gamma-glutamyl cyclotransferase-like"/>
    <property type="match status" value="1"/>
</dbReference>
<dbReference type="EC" id="4.3.2.7" evidence="1"/>
<dbReference type="CDD" id="cd06661">
    <property type="entry name" value="GGCT_like"/>
    <property type="match status" value="1"/>
</dbReference>
<keyword evidence="2" id="KW-0456">Lyase</keyword>
<dbReference type="InterPro" id="IPR036568">
    <property type="entry name" value="GGCT-like_sf"/>
</dbReference>
<organism evidence="3 4">
    <name type="scientific">Paracoccus contaminans</name>
    <dbReference type="NCBI Taxonomy" id="1945662"/>
    <lineage>
        <taxon>Bacteria</taxon>
        <taxon>Pseudomonadati</taxon>
        <taxon>Pseudomonadota</taxon>
        <taxon>Alphaproteobacteria</taxon>
        <taxon>Rhodobacterales</taxon>
        <taxon>Paracoccaceae</taxon>
        <taxon>Paracoccus</taxon>
    </lineage>
</organism>
<reference evidence="3 4" key="1">
    <citation type="submission" date="2017-03" db="EMBL/GenBank/DDBJ databases">
        <title>Genome sequence of Paracoccus contaminans isolated from a water microcosm.</title>
        <authorList>
            <person name="Aurass P."/>
            <person name="Karste S."/>
            <person name="Trost E."/>
            <person name="Glaeser S.P."/>
            <person name="Kaempfer P."/>
            <person name="Flieger A."/>
        </authorList>
    </citation>
    <scope>NUCLEOTIDE SEQUENCE [LARGE SCALE GENOMIC DNA]</scope>
    <source>
        <strain evidence="4">RKI 16-01929T\LMG 29738T\CCM 8701T\CIP 111112T</strain>
    </source>
</reference>
<dbReference type="AlphaFoldDB" id="A0A1W6CZ77"/>
<dbReference type="RefSeq" id="WP_085378284.1">
    <property type="nucleotide sequence ID" value="NZ_CP020612.1"/>
</dbReference>
<dbReference type="Pfam" id="PF04752">
    <property type="entry name" value="ChaC"/>
    <property type="match status" value="1"/>
</dbReference>
<dbReference type="PANTHER" id="PTHR12192:SF2">
    <property type="entry name" value="GLUTATHIONE-SPECIFIC GAMMA-GLUTAMYLCYCLOTRANSFERASE 2"/>
    <property type="match status" value="1"/>
</dbReference>
<dbReference type="STRING" id="1945662.B0A89_11570"/>
<dbReference type="InterPro" id="IPR006840">
    <property type="entry name" value="ChaC"/>
</dbReference>
<dbReference type="Proteomes" id="UP000193017">
    <property type="component" value="Chromosome"/>
</dbReference>